<dbReference type="RefSeq" id="WP_221031757.1">
    <property type="nucleotide sequence ID" value="NZ_CP139781.1"/>
</dbReference>
<protein>
    <submittedName>
        <fullName evidence="3">DUF4097 family beta strand repeat-containing protein</fullName>
    </submittedName>
</protein>
<dbReference type="EMBL" id="CP139781">
    <property type="protein sequence ID" value="WRQ88656.1"/>
    <property type="molecule type" value="Genomic_DNA"/>
</dbReference>
<dbReference type="InterPro" id="IPR025164">
    <property type="entry name" value="Toastrack_DUF4097"/>
</dbReference>
<sequence>MLRKLLLPALLLLTPAFTFAKINREVERSFTVRPGSEIKVDISGGSIKAEIVRGDTASLTLHQTFHTNDERDIAEILERYKITFEQQGDDVVLDIESAKSGGWFSGWSKKNRASFKVTLTCPDYVDLNLDTSGGSISVDGEVTGDLIADTSGGSINVTGGTGYLNLDTSGGSISVKRALGRVRADTSGGSIRINYVGPDVEDVNADTSGGSIKIGLDPDGSYDLYADTSGGRVTIDELAITPHKITRTHAEGEINGGGARVRADTSGGSITIYAADQ</sequence>
<dbReference type="Pfam" id="PF13349">
    <property type="entry name" value="DUF4097"/>
    <property type="match status" value="1"/>
</dbReference>
<organism evidence="3 4">
    <name type="scientific">Actomonas aquatica</name>
    <dbReference type="NCBI Taxonomy" id="2866162"/>
    <lineage>
        <taxon>Bacteria</taxon>
        <taxon>Pseudomonadati</taxon>
        <taxon>Verrucomicrobiota</taxon>
        <taxon>Opitutia</taxon>
        <taxon>Opitutales</taxon>
        <taxon>Opitutaceae</taxon>
        <taxon>Actomonas</taxon>
    </lineage>
</organism>
<proteinExistence type="predicted"/>
<feature type="chain" id="PRO_5045152156" evidence="1">
    <location>
        <begin position="21"/>
        <end position="277"/>
    </location>
</feature>
<evidence type="ECO:0000313" key="3">
    <source>
        <dbReference type="EMBL" id="WRQ88656.1"/>
    </source>
</evidence>
<accession>A0ABZ1CAU0</accession>
<evidence type="ECO:0000259" key="2">
    <source>
        <dbReference type="Pfam" id="PF13349"/>
    </source>
</evidence>
<evidence type="ECO:0000256" key="1">
    <source>
        <dbReference type="SAM" id="SignalP"/>
    </source>
</evidence>
<name>A0ABZ1CAU0_9BACT</name>
<evidence type="ECO:0000313" key="4">
    <source>
        <dbReference type="Proteomes" id="UP000738431"/>
    </source>
</evidence>
<keyword evidence="1" id="KW-0732">Signal</keyword>
<reference evidence="3 4" key="1">
    <citation type="submission" date="2021-08" db="EMBL/GenBank/DDBJ databases">
        <authorList>
            <person name="Zhang D."/>
            <person name="Zhang A."/>
            <person name="Wang L."/>
        </authorList>
    </citation>
    <scope>NUCLEOTIDE SEQUENCE [LARGE SCALE GENOMIC DNA]</scope>
    <source>
        <strain evidence="3 4">WL0086</strain>
    </source>
</reference>
<reference evidence="3 4" key="2">
    <citation type="submission" date="2023-12" db="EMBL/GenBank/DDBJ databases">
        <title>Description of an unclassified Opitutus bacterium of Verrucomicrobiota.</title>
        <authorList>
            <person name="Zhang D.-F."/>
        </authorList>
    </citation>
    <scope>NUCLEOTIDE SEQUENCE [LARGE SCALE GENOMIC DNA]</scope>
    <source>
        <strain evidence="3 4">WL0086</strain>
    </source>
</reference>
<gene>
    <name evidence="3" type="ORF">K1X11_004520</name>
</gene>
<keyword evidence="4" id="KW-1185">Reference proteome</keyword>
<dbReference type="Proteomes" id="UP000738431">
    <property type="component" value="Chromosome"/>
</dbReference>
<feature type="signal peptide" evidence="1">
    <location>
        <begin position="1"/>
        <end position="20"/>
    </location>
</feature>
<feature type="domain" description="DUF4097" evidence="2">
    <location>
        <begin position="126"/>
        <end position="272"/>
    </location>
</feature>